<dbReference type="RefSeq" id="WP_077022997.1">
    <property type="nucleotide sequence ID" value="NZ_CP017641.1"/>
</dbReference>
<dbReference type="InterPro" id="IPR036526">
    <property type="entry name" value="C-N_Hydrolase_sf"/>
</dbReference>
<evidence type="ECO:0000256" key="3">
    <source>
        <dbReference type="ARBA" id="ARBA00022475"/>
    </source>
</evidence>
<evidence type="ECO:0000256" key="6">
    <source>
        <dbReference type="ARBA" id="ARBA00022989"/>
    </source>
</evidence>
<evidence type="ECO:0000256" key="10">
    <source>
        <dbReference type="SAM" id="MobiDB-lite"/>
    </source>
</evidence>
<dbReference type="PANTHER" id="PTHR38686">
    <property type="entry name" value="APOLIPOPROTEIN N-ACYLTRANSFERASE"/>
    <property type="match status" value="1"/>
</dbReference>
<dbReference type="PROSITE" id="PS50263">
    <property type="entry name" value="CN_HYDROLASE"/>
    <property type="match status" value="1"/>
</dbReference>
<keyword evidence="13" id="KW-1185">Reference proteome</keyword>
<evidence type="ECO:0000256" key="8">
    <source>
        <dbReference type="ARBA" id="ARBA00023315"/>
    </source>
</evidence>
<dbReference type="EC" id="2.3.1.269" evidence="9"/>
<sequence>MAIALTDTEPVTLPEPESVKSPPAVPTELRPDIDRIIRSGQQAETAPGSAWPVFSMSLATGVLLWLSFTPLDFAPLAWIALFWSRFMPPDFAPLNFAPLAWIALVPLCLLLRVERLPKRAYLAVGFGAFIWAIATLQWMRLGHVTMYGALVALAFYVSLYFPAFVAISRKVIKAGCPMWLAVPLVWTALEFVRAYLLTGFSWYYLAHSQYRWTTLVQISDVTGAYGVSFLIAMASGVIAACLPAGLLVRLRLAPSVDTTSSSSSRGQRVAVACVIAAVAGSCFYGMNRIQPVDSAGDGPVVSVVQGNFTPELKHDPTKSTKMWLDHNLLSRLASQHRPDLIVWPETMFPEHDVVIADDVTDDDLTGNLTMPGRASNSALAQDIIARWRSQRARDLLKNISQETGTAMLIGLITEVIEKDKRSVYNSAAFVRPDLGYMGRYDKIHRVLFGEYLPFKETLPWLVRLTPFPPDYGIAAGSQPKAFDYAKASFAPIICFEDTVPQLVRRVVNTEGESGAMPDVLINMTNDAWFRGSSELDQHLITATFRCIETRRPMVRAVNAGVSAFIDSSGRIRQPETFLVVPEADDGAFDKPVQVESLINPETGRRYRQCSAVMTAQVPLDGRSTVYLKYGDWFAILCSLLVLVGIAVGMRKPSVANAHANS</sequence>
<dbReference type="CDD" id="cd07571">
    <property type="entry name" value="ALP_N-acyl_transferase"/>
    <property type="match status" value="1"/>
</dbReference>
<reference evidence="12 13" key="1">
    <citation type="journal article" date="2016" name="Front. Microbiol.">
        <title>Fuerstia marisgermanicae gen. nov., sp. nov., an Unusual Member of the Phylum Planctomycetes from the German Wadden Sea.</title>
        <authorList>
            <person name="Kohn T."/>
            <person name="Heuer A."/>
            <person name="Jogler M."/>
            <person name="Vollmers J."/>
            <person name="Boedeker C."/>
            <person name="Bunk B."/>
            <person name="Rast P."/>
            <person name="Borchert D."/>
            <person name="Glockner I."/>
            <person name="Freese H.M."/>
            <person name="Klenk H.P."/>
            <person name="Overmann J."/>
            <person name="Kaster A.K."/>
            <person name="Rohde M."/>
            <person name="Wiegand S."/>
            <person name="Jogler C."/>
        </authorList>
    </citation>
    <scope>NUCLEOTIDE SEQUENCE [LARGE SCALE GENOMIC DNA]</scope>
    <source>
        <strain evidence="12 13">NH11</strain>
    </source>
</reference>
<dbReference type="GO" id="GO:0042158">
    <property type="term" value="P:lipoprotein biosynthetic process"/>
    <property type="evidence" value="ECO:0007669"/>
    <property type="project" value="UniProtKB-UniRule"/>
</dbReference>
<dbReference type="InterPro" id="IPR045378">
    <property type="entry name" value="LNT_N"/>
</dbReference>
<dbReference type="HAMAP" id="MF_01148">
    <property type="entry name" value="Lnt"/>
    <property type="match status" value="1"/>
</dbReference>
<dbReference type="Proteomes" id="UP000187735">
    <property type="component" value="Chromosome"/>
</dbReference>
<feature type="domain" description="CN hydrolase" evidence="11">
    <location>
        <begin position="299"/>
        <end position="600"/>
    </location>
</feature>
<dbReference type="KEGG" id="fmr:Fuma_00784"/>
<keyword evidence="3 9" id="KW-1003">Cell membrane</keyword>
<dbReference type="SUPFAM" id="SSF56317">
    <property type="entry name" value="Carbon-nitrogen hydrolase"/>
    <property type="match status" value="1"/>
</dbReference>
<dbReference type="Pfam" id="PF00795">
    <property type="entry name" value="CN_hydrolase"/>
    <property type="match status" value="1"/>
</dbReference>
<feature type="transmembrane region" description="Helical" evidence="9">
    <location>
        <begin position="95"/>
        <end position="113"/>
    </location>
</feature>
<feature type="transmembrane region" description="Helical" evidence="9">
    <location>
        <begin position="120"/>
        <end position="139"/>
    </location>
</feature>
<evidence type="ECO:0000256" key="1">
    <source>
        <dbReference type="ARBA" id="ARBA00004651"/>
    </source>
</evidence>
<dbReference type="NCBIfam" id="TIGR00546">
    <property type="entry name" value="lnt"/>
    <property type="match status" value="1"/>
</dbReference>
<feature type="transmembrane region" description="Helical" evidence="9">
    <location>
        <begin position="225"/>
        <end position="248"/>
    </location>
</feature>
<keyword evidence="12" id="KW-0449">Lipoprotein</keyword>
<evidence type="ECO:0000256" key="7">
    <source>
        <dbReference type="ARBA" id="ARBA00023136"/>
    </source>
</evidence>
<dbReference type="STRING" id="1891926.Fuma_00784"/>
<gene>
    <name evidence="12" type="primary">lnt_1</name>
    <name evidence="9" type="synonym">lnt</name>
    <name evidence="12" type="ORF">Fuma_00784</name>
</gene>
<feature type="transmembrane region" description="Helical" evidence="9">
    <location>
        <begin position="179"/>
        <end position="205"/>
    </location>
</feature>
<protein>
    <recommendedName>
        <fullName evidence="9">Apolipoprotein N-acyltransferase</fullName>
        <shortName evidence="9">ALP N-acyltransferase</shortName>
        <ecNumber evidence="9">2.3.1.269</ecNumber>
    </recommendedName>
</protein>
<evidence type="ECO:0000256" key="4">
    <source>
        <dbReference type="ARBA" id="ARBA00022679"/>
    </source>
</evidence>
<organism evidence="12 13">
    <name type="scientific">Fuerstiella marisgermanici</name>
    <dbReference type="NCBI Taxonomy" id="1891926"/>
    <lineage>
        <taxon>Bacteria</taxon>
        <taxon>Pseudomonadati</taxon>
        <taxon>Planctomycetota</taxon>
        <taxon>Planctomycetia</taxon>
        <taxon>Planctomycetales</taxon>
        <taxon>Planctomycetaceae</taxon>
        <taxon>Fuerstiella</taxon>
    </lineage>
</organism>
<comment type="function">
    <text evidence="9">Catalyzes the phospholipid dependent N-acylation of the N-terminal cysteine of apolipoprotein, the last step in lipoprotein maturation.</text>
</comment>
<dbReference type="AlphaFoldDB" id="A0A1P8WAV2"/>
<feature type="region of interest" description="Disordered" evidence="10">
    <location>
        <begin position="1"/>
        <end position="25"/>
    </location>
</feature>
<comment type="catalytic activity">
    <reaction evidence="9">
        <text>N-terminal S-1,2-diacyl-sn-glyceryl-L-cysteinyl-[lipoprotein] + a glycerophospholipid = N-acyl-S-1,2-diacyl-sn-glyceryl-L-cysteinyl-[lipoprotein] + a 2-acyl-sn-glycero-3-phospholipid + H(+)</text>
        <dbReference type="Rhea" id="RHEA:48228"/>
        <dbReference type="Rhea" id="RHEA-COMP:14681"/>
        <dbReference type="Rhea" id="RHEA-COMP:14684"/>
        <dbReference type="ChEBI" id="CHEBI:15378"/>
        <dbReference type="ChEBI" id="CHEBI:136912"/>
        <dbReference type="ChEBI" id="CHEBI:140656"/>
        <dbReference type="ChEBI" id="CHEBI:140657"/>
        <dbReference type="ChEBI" id="CHEBI:140660"/>
        <dbReference type="EC" id="2.3.1.269"/>
    </reaction>
</comment>
<keyword evidence="7 9" id="KW-0472">Membrane</keyword>
<evidence type="ECO:0000313" key="13">
    <source>
        <dbReference type="Proteomes" id="UP000187735"/>
    </source>
</evidence>
<feature type="transmembrane region" description="Helical" evidence="9">
    <location>
        <begin position="269"/>
        <end position="286"/>
    </location>
</feature>
<dbReference type="PANTHER" id="PTHR38686:SF1">
    <property type="entry name" value="APOLIPOPROTEIN N-ACYLTRANSFERASE"/>
    <property type="match status" value="1"/>
</dbReference>
<feature type="transmembrane region" description="Helical" evidence="9">
    <location>
        <begin position="145"/>
        <end position="167"/>
    </location>
</feature>
<keyword evidence="5 9" id="KW-0812">Transmembrane</keyword>
<evidence type="ECO:0000256" key="5">
    <source>
        <dbReference type="ARBA" id="ARBA00022692"/>
    </source>
</evidence>
<dbReference type="GO" id="GO:0016410">
    <property type="term" value="F:N-acyltransferase activity"/>
    <property type="evidence" value="ECO:0007669"/>
    <property type="project" value="UniProtKB-UniRule"/>
</dbReference>
<evidence type="ECO:0000256" key="9">
    <source>
        <dbReference type="HAMAP-Rule" id="MF_01148"/>
    </source>
</evidence>
<dbReference type="EMBL" id="CP017641">
    <property type="protein sequence ID" value="APZ91198.1"/>
    <property type="molecule type" value="Genomic_DNA"/>
</dbReference>
<dbReference type="OrthoDB" id="9804277at2"/>
<comment type="similarity">
    <text evidence="2 9">Belongs to the CN hydrolase family. Apolipoprotein N-acyltransferase subfamily.</text>
</comment>
<feature type="transmembrane region" description="Helical" evidence="9">
    <location>
        <begin position="62"/>
        <end position="83"/>
    </location>
</feature>
<keyword evidence="8 9" id="KW-0012">Acyltransferase</keyword>
<dbReference type="GO" id="GO:0005886">
    <property type="term" value="C:plasma membrane"/>
    <property type="evidence" value="ECO:0007669"/>
    <property type="project" value="UniProtKB-SubCell"/>
</dbReference>
<dbReference type="InterPro" id="IPR003010">
    <property type="entry name" value="C-N_Hydrolase"/>
</dbReference>
<dbReference type="Gene3D" id="3.60.110.10">
    <property type="entry name" value="Carbon-nitrogen hydrolase"/>
    <property type="match status" value="1"/>
</dbReference>
<accession>A0A1P8WAV2</accession>
<evidence type="ECO:0000256" key="2">
    <source>
        <dbReference type="ARBA" id="ARBA00010065"/>
    </source>
</evidence>
<proteinExistence type="inferred from homology"/>
<evidence type="ECO:0000259" key="11">
    <source>
        <dbReference type="PROSITE" id="PS50263"/>
    </source>
</evidence>
<dbReference type="Pfam" id="PF20154">
    <property type="entry name" value="LNT_N"/>
    <property type="match status" value="1"/>
</dbReference>
<dbReference type="UniPathway" id="UPA00666"/>
<keyword evidence="4 9" id="KW-0808">Transferase</keyword>
<evidence type="ECO:0000313" key="12">
    <source>
        <dbReference type="EMBL" id="APZ91198.1"/>
    </source>
</evidence>
<comment type="pathway">
    <text evidence="9">Protein modification; lipoprotein biosynthesis (N-acyl transfer).</text>
</comment>
<keyword evidence="6 9" id="KW-1133">Transmembrane helix</keyword>
<dbReference type="InterPro" id="IPR004563">
    <property type="entry name" value="Apolipo_AcylTrfase"/>
</dbReference>
<comment type="subcellular location">
    <subcellularLocation>
        <location evidence="1 9">Cell membrane</location>
        <topology evidence="1 9">Multi-pass membrane protein</topology>
    </subcellularLocation>
</comment>
<name>A0A1P8WAV2_9PLAN</name>
<feature type="transmembrane region" description="Helical" evidence="9">
    <location>
        <begin position="632"/>
        <end position="649"/>
    </location>
</feature>